<dbReference type="Gene3D" id="3.40.50.10880">
    <property type="entry name" value="Uncharacterised protein PF01937, DUF89, domain 3"/>
    <property type="match status" value="1"/>
</dbReference>
<feature type="region of interest" description="Disordered" evidence="8">
    <location>
        <begin position="223"/>
        <end position="253"/>
    </location>
</feature>
<feature type="region of interest" description="Disordered" evidence="8">
    <location>
        <begin position="1"/>
        <end position="25"/>
    </location>
</feature>
<dbReference type="InterPro" id="IPR039763">
    <property type="entry name" value="ARMT1"/>
</dbReference>
<evidence type="ECO:0000259" key="9">
    <source>
        <dbReference type="Pfam" id="PF01937"/>
    </source>
</evidence>
<reference evidence="10" key="1">
    <citation type="submission" date="2014-11" db="EMBL/GenBank/DDBJ databases">
        <authorList>
            <person name="Otto D Thomas"/>
            <person name="Naeem Raeece"/>
        </authorList>
    </citation>
    <scope>NUCLEOTIDE SEQUENCE</scope>
</reference>
<evidence type="ECO:0000256" key="2">
    <source>
        <dbReference type="ARBA" id="ARBA00009519"/>
    </source>
</evidence>
<dbReference type="AlphaFoldDB" id="A0A0G4H227"/>
<keyword evidence="4 7" id="KW-0378">Hydrolase</keyword>
<dbReference type="PANTHER" id="PTHR12260:SF6">
    <property type="entry name" value="DAMAGE-CONTROL PHOSPHATASE ARMT1"/>
    <property type="match status" value="1"/>
</dbReference>
<proteinExistence type="inferred from homology"/>
<dbReference type="GO" id="GO:0103026">
    <property type="term" value="F:fructose-1-phosphatase activity"/>
    <property type="evidence" value="ECO:0007669"/>
    <property type="project" value="RHEA"/>
</dbReference>
<dbReference type="PANTHER" id="PTHR12260">
    <property type="entry name" value="DAMAGE-CONTROL PHOSPHATASE ARMT1"/>
    <property type="match status" value="1"/>
</dbReference>
<evidence type="ECO:0000256" key="5">
    <source>
        <dbReference type="ARBA" id="ARBA00023211"/>
    </source>
</evidence>
<organism evidence="10">
    <name type="scientific">Chromera velia CCMP2878</name>
    <dbReference type="NCBI Taxonomy" id="1169474"/>
    <lineage>
        <taxon>Eukaryota</taxon>
        <taxon>Sar</taxon>
        <taxon>Alveolata</taxon>
        <taxon>Colpodellida</taxon>
        <taxon>Chromeraceae</taxon>
        <taxon>Chromera</taxon>
    </lineage>
</organism>
<evidence type="ECO:0000313" key="10">
    <source>
        <dbReference type="EMBL" id="CEM37677.1"/>
    </source>
</evidence>
<gene>
    <name evidence="10" type="ORF">Cvel_24383</name>
</gene>
<protein>
    <recommendedName>
        <fullName evidence="7">Sugar phosphate phosphatase</fullName>
        <ecNumber evidence="7">3.1.3.-</ecNumber>
    </recommendedName>
</protein>
<evidence type="ECO:0000256" key="3">
    <source>
        <dbReference type="ARBA" id="ARBA00022723"/>
    </source>
</evidence>
<dbReference type="GO" id="GO:0046872">
    <property type="term" value="F:metal ion binding"/>
    <property type="evidence" value="ECO:0007669"/>
    <property type="project" value="UniProtKB-UniRule"/>
</dbReference>
<sequence length="495" mass="55652">MQSQEGEQRRRRWEAPPPYIRGETPIEVKNPEGDLVTKGDWACLTMGVRVRKEILSRVARDNEGFFERCPEARRRFDVLCQELDNPGQVRLSLLERSCEAGEEDLESWNDYMRQVGVGEGENGVTWLSAPWCLAEFLIYRRLAGEIFRYWDGESGGGDPFILQKRQGCMSSLPNLSPLCAKLLEKFPSKEDDGVTSLSGDPSVLFPFFLSSLWGNQADLSLWPVEEPGGEGGRDGETEEKGTERPQAPSGASLLADDSGKLLAYLKEKQQLGKSEGNNFALRRVDFVTDNAGFELLTDLLLAEALLSSGIAGEVRMQVKYHPTFVSDACASDVDSHISSLCGGSMDRKEEGVSGGGGQMKEKEKERLRLVGERLRRRREKGQLTVIPHPFWSQGIPMWEMARRHEKLERDLKENSDLCIVKGDANYRRLLGDRQWELSIPFSEVCGYWPCPLLALRTLKAEMGVGMDWSLMAKASKEFPNEWMINGHFGVVQFTS</sequence>
<dbReference type="EC" id="3.1.3.-" evidence="7"/>
<keyword evidence="5 7" id="KW-0464">Manganese</keyword>
<evidence type="ECO:0000256" key="4">
    <source>
        <dbReference type="ARBA" id="ARBA00022801"/>
    </source>
</evidence>
<dbReference type="GO" id="GO:0006974">
    <property type="term" value="P:DNA damage response"/>
    <property type="evidence" value="ECO:0007669"/>
    <property type="project" value="TreeGrafter"/>
</dbReference>
<comment type="catalytic activity">
    <reaction evidence="1 7">
        <text>beta-D-fructose 1-phosphate + H2O = D-fructose + phosphate</text>
        <dbReference type="Rhea" id="RHEA:35603"/>
        <dbReference type="ChEBI" id="CHEBI:15377"/>
        <dbReference type="ChEBI" id="CHEBI:37721"/>
        <dbReference type="ChEBI" id="CHEBI:43474"/>
        <dbReference type="ChEBI" id="CHEBI:138881"/>
    </reaction>
</comment>
<dbReference type="PhylomeDB" id="A0A0G4H227"/>
<comment type="catalytic activity">
    <reaction evidence="6 7">
        <text>beta-D-fructose 6-phosphate = dihydroxyacetone + D-glyceraldehyde 3-phosphate</text>
        <dbReference type="Rhea" id="RHEA:28002"/>
        <dbReference type="ChEBI" id="CHEBI:16016"/>
        <dbReference type="ChEBI" id="CHEBI:57634"/>
        <dbReference type="ChEBI" id="CHEBI:59776"/>
    </reaction>
</comment>
<dbReference type="Gene3D" id="1.20.930.60">
    <property type="match status" value="1"/>
</dbReference>
<dbReference type="GO" id="GO:0097023">
    <property type="term" value="F:fructose 6-phosphate aldolase activity"/>
    <property type="evidence" value="ECO:0007669"/>
    <property type="project" value="RHEA"/>
</dbReference>
<name>A0A0G4H227_9ALVE</name>
<dbReference type="GO" id="GO:0005634">
    <property type="term" value="C:nucleus"/>
    <property type="evidence" value="ECO:0007669"/>
    <property type="project" value="TreeGrafter"/>
</dbReference>
<evidence type="ECO:0000256" key="6">
    <source>
        <dbReference type="ARBA" id="ARBA00048809"/>
    </source>
</evidence>
<feature type="compositionally biased region" description="Basic and acidic residues" evidence="8">
    <location>
        <begin position="231"/>
        <end position="243"/>
    </location>
</feature>
<comment type="cofactor">
    <cofactor evidence="7">
        <name>Mn(2+)</name>
        <dbReference type="ChEBI" id="CHEBI:29035"/>
    </cofactor>
    <cofactor evidence="7">
        <name>Ni(2+)</name>
        <dbReference type="ChEBI" id="CHEBI:49786"/>
    </cofactor>
</comment>
<dbReference type="Pfam" id="PF01937">
    <property type="entry name" value="ARMT1-like_dom"/>
    <property type="match status" value="1"/>
</dbReference>
<comment type="similarity">
    <text evidence="2 7">Belongs to the damage-control phosphatase family. Sugar phosphate phosphatase III subfamily.</text>
</comment>
<feature type="domain" description="Damage-control phosphatase ARMT1-like metal-binding" evidence="9">
    <location>
        <begin position="127"/>
        <end position="465"/>
    </location>
</feature>
<keyword evidence="3 7" id="KW-0479">Metal-binding</keyword>
<comment type="domain">
    <text evidence="7">Subfamily III proteins have a conserved RTxK motif about 40-50 residues from the C-terminus; the threonine may be replaced by serine or cysteine.</text>
</comment>
<evidence type="ECO:0000256" key="8">
    <source>
        <dbReference type="SAM" id="MobiDB-lite"/>
    </source>
</evidence>
<comment type="function">
    <text evidence="7">Metal-dependent phosphatase that shows phosphatase activity against several substrates, including fructose-1-phosphate and fructose-6-phosphate. Its preference for fructose-1-phosphate, a strong glycating agent that causes DNA damage rather than a canonical yeast metabolite, suggests a damage-control function in hexose phosphate metabolism.</text>
</comment>
<evidence type="ECO:0000256" key="1">
    <source>
        <dbReference type="ARBA" id="ARBA00001326"/>
    </source>
</evidence>
<dbReference type="EMBL" id="CDMZ01001796">
    <property type="protein sequence ID" value="CEM37677.1"/>
    <property type="molecule type" value="Genomic_DNA"/>
</dbReference>
<dbReference type="InterPro" id="IPR036075">
    <property type="entry name" value="ARMT-1-like_metal-bd_sf"/>
</dbReference>
<accession>A0A0G4H227</accession>
<evidence type="ECO:0000256" key="7">
    <source>
        <dbReference type="RuleBase" id="RU367030"/>
    </source>
</evidence>
<dbReference type="SUPFAM" id="SSF111321">
    <property type="entry name" value="AF1104-like"/>
    <property type="match status" value="1"/>
</dbReference>
<dbReference type="VEuPathDB" id="CryptoDB:Cvel_24383"/>
<dbReference type="InterPro" id="IPR002791">
    <property type="entry name" value="ARMT1-like_metal-bd"/>
</dbReference>